<dbReference type="GO" id="GO:0046872">
    <property type="term" value="F:metal ion binding"/>
    <property type="evidence" value="ECO:0007669"/>
    <property type="project" value="UniProtKB-KW"/>
</dbReference>
<sequence length="195" mass="20864">MPADILSLLPGSPAHRDVFQAAAKVRFLVLDVDGVCTDGKLYFQENGHPMKCFHAQDGIGIKTALLAGLGVGIITGRNDPCVLARMSQLGVKDYYAGFESKLPKLEAIQKKYGLAREEMAYLGDDWIDLDPMRSVGMPMAVANAVAQVKKEALYITAAKGGEGAVREAVEFLLAARMNGKNPADLWTAATGPAKV</sequence>
<comment type="subunit">
    <text evidence="3">Homotetramer.</text>
</comment>
<evidence type="ECO:0000256" key="7">
    <source>
        <dbReference type="PIRSR" id="PIRSR006118-2"/>
    </source>
</evidence>
<keyword evidence="4 7" id="KW-0479">Metal-binding</keyword>
<evidence type="ECO:0000313" key="9">
    <source>
        <dbReference type="Proteomes" id="UP000698963"/>
    </source>
</evidence>
<evidence type="ECO:0000256" key="5">
    <source>
        <dbReference type="ARBA" id="ARBA00022801"/>
    </source>
</evidence>
<name>A0A921AVC6_9BACT</name>
<comment type="similarity">
    <text evidence="2">Belongs to the KdsC family.</text>
</comment>
<dbReference type="CDD" id="cd01630">
    <property type="entry name" value="HAD_KDO-like"/>
    <property type="match status" value="1"/>
</dbReference>
<evidence type="ECO:0000256" key="3">
    <source>
        <dbReference type="ARBA" id="ARBA00011881"/>
    </source>
</evidence>
<feature type="binding site" evidence="7">
    <location>
        <position position="124"/>
    </location>
    <ligand>
        <name>Mg(2+)</name>
        <dbReference type="ChEBI" id="CHEBI:18420"/>
    </ligand>
</feature>
<organism evidence="8 9">
    <name type="scientific">Mailhella massiliensis</name>
    <dbReference type="NCBI Taxonomy" id="1903261"/>
    <lineage>
        <taxon>Bacteria</taxon>
        <taxon>Pseudomonadati</taxon>
        <taxon>Thermodesulfobacteriota</taxon>
        <taxon>Desulfovibrionia</taxon>
        <taxon>Desulfovibrionales</taxon>
        <taxon>Desulfovibrionaceae</taxon>
        <taxon>Mailhella</taxon>
    </lineage>
</organism>
<comment type="cofactor">
    <cofactor evidence="1 7">
        <name>Mg(2+)</name>
        <dbReference type="ChEBI" id="CHEBI:18420"/>
    </cofactor>
</comment>
<proteinExistence type="inferred from homology"/>
<dbReference type="NCBIfam" id="TIGR01670">
    <property type="entry name" value="KdsC-phosphatas"/>
    <property type="match status" value="1"/>
</dbReference>
<gene>
    <name evidence="8" type="ORF">K8W16_03760</name>
</gene>
<dbReference type="Pfam" id="PF08282">
    <property type="entry name" value="Hydrolase_3"/>
    <property type="match status" value="1"/>
</dbReference>
<dbReference type="InterPro" id="IPR023214">
    <property type="entry name" value="HAD_sf"/>
</dbReference>
<dbReference type="Proteomes" id="UP000698963">
    <property type="component" value="Unassembled WGS sequence"/>
</dbReference>
<dbReference type="GO" id="GO:0016788">
    <property type="term" value="F:hydrolase activity, acting on ester bonds"/>
    <property type="evidence" value="ECO:0007669"/>
    <property type="project" value="InterPro"/>
</dbReference>
<dbReference type="RefSeq" id="WP_304121262.1">
    <property type="nucleotide sequence ID" value="NZ_DYZA01000069.1"/>
</dbReference>
<evidence type="ECO:0000313" key="8">
    <source>
        <dbReference type="EMBL" id="HJD96746.1"/>
    </source>
</evidence>
<reference evidence="8" key="1">
    <citation type="journal article" date="2021" name="PeerJ">
        <title>Extensive microbial diversity within the chicken gut microbiome revealed by metagenomics and culture.</title>
        <authorList>
            <person name="Gilroy R."/>
            <person name="Ravi A."/>
            <person name="Getino M."/>
            <person name="Pursley I."/>
            <person name="Horton D.L."/>
            <person name="Alikhan N.F."/>
            <person name="Baker D."/>
            <person name="Gharbi K."/>
            <person name="Hall N."/>
            <person name="Watson M."/>
            <person name="Adriaenssens E.M."/>
            <person name="Foster-Nyarko E."/>
            <person name="Jarju S."/>
            <person name="Secka A."/>
            <person name="Antonio M."/>
            <person name="Oren A."/>
            <person name="Chaudhuri R.R."/>
            <person name="La Ragione R."/>
            <person name="Hildebrand F."/>
            <person name="Pallen M.J."/>
        </authorList>
    </citation>
    <scope>NUCLEOTIDE SEQUENCE</scope>
    <source>
        <strain evidence="8">ChiGjej2B2-19336</strain>
    </source>
</reference>
<dbReference type="GO" id="GO:0008781">
    <property type="term" value="F:N-acylneuraminate cytidylyltransferase activity"/>
    <property type="evidence" value="ECO:0007669"/>
    <property type="project" value="TreeGrafter"/>
</dbReference>
<protein>
    <submittedName>
        <fullName evidence="8">HAD hydrolase family protein</fullName>
    </submittedName>
</protein>
<comment type="caution">
    <text evidence="8">The sequence shown here is derived from an EMBL/GenBank/DDBJ whole genome shotgun (WGS) entry which is preliminary data.</text>
</comment>
<keyword evidence="5 8" id="KW-0378">Hydrolase</keyword>
<reference evidence="8" key="2">
    <citation type="submission" date="2021-09" db="EMBL/GenBank/DDBJ databases">
        <authorList>
            <person name="Gilroy R."/>
        </authorList>
    </citation>
    <scope>NUCLEOTIDE SEQUENCE</scope>
    <source>
        <strain evidence="8">ChiGjej2B2-19336</strain>
    </source>
</reference>
<feature type="binding site" evidence="7">
    <location>
        <position position="31"/>
    </location>
    <ligand>
        <name>Mg(2+)</name>
        <dbReference type="ChEBI" id="CHEBI:18420"/>
    </ligand>
</feature>
<dbReference type="InterPro" id="IPR036412">
    <property type="entry name" value="HAD-like_sf"/>
</dbReference>
<accession>A0A921AVC6</accession>
<dbReference type="PANTHER" id="PTHR21485:SF3">
    <property type="entry name" value="N-ACYLNEURAMINATE CYTIDYLYLTRANSFERASE"/>
    <property type="match status" value="1"/>
</dbReference>
<evidence type="ECO:0000256" key="2">
    <source>
        <dbReference type="ARBA" id="ARBA00005893"/>
    </source>
</evidence>
<dbReference type="SFLD" id="SFLDG01138">
    <property type="entry name" value="C1.6.2:_Deoxy-d-mannose-octulo"/>
    <property type="match status" value="1"/>
</dbReference>
<evidence type="ECO:0000256" key="6">
    <source>
        <dbReference type="ARBA" id="ARBA00022842"/>
    </source>
</evidence>
<dbReference type="SFLD" id="SFLDS00003">
    <property type="entry name" value="Haloacid_Dehalogenase"/>
    <property type="match status" value="1"/>
</dbReference>
<dbReference type="EMBL" id="DYZA01000069">
    <property type="protein sequence ID" value="HJD96746.1"/>
    <property type="molecule type" value="Genomic_DNA"/>
</dbReference>
<dbReference type="InterPro" id="IPR050793">
    <property type="entry name" value="CMP-NeuNAc_synthase"/>
</dbReference>
<evidence type="ECO:0000256" key="1">
    <source>
        <dbReference type="ARBA" id="ARBA00001946"/>
    </source>
</evidence>
<feature type="binding site" evidence="7">
    <location>
        <position position="33"/>
    </location>
    <ligand>
        <name>substrate</name>
    </ligand>
</feature>
<dbReference type="SUPFAM" id="SSF56784">
    <property type="entry name" value="HAD-like"/>
    <property type="match status" value="1"/>
</dbReference>
<dbReference type="FunFam" id="3.40.50.1000:FF:000029">
    <property type="entry name" value="3-deoxy-D-manno-octulosonate 8-phosphate phosphatase KdsC"/>
    <property type="match status" value="1"/>
</dbReference>
<dbReference type="PIRSF" id="PIRSF006118">
    <property type="entry name" value="KDO8-P_Ptase"/>
    <property type="match status" value="1"/>
</dbReference>
<dbReference type="AlphaFoldDB" id="A0A921AVC6"/>
<dbReference type="InterPro" id="IPR010023">
    <property type="entry name" value="KdsC_fam"/>
</dbReference>
<dbReference type="SFLD" id="SFLDG01136">
    <property type="entry name" value="C1.6:_Phosphoserine_Phosphatas"/>
    <property type="match status" value="1"/>
</dbReference>
<keyword evidence="6 7" id="KW-0460">Magnesium</keyword>
<evidence type="ECO:0000256" key="4">
    <source>
        <dbReference type="ARBA" id="ARBA00022723"/>
    </source>
</evidence>
<dbReference type="Gene3D" id="3.40.50.1000">
    <property type="entry name" value="HAD superfamily/HAD-like"/>
    <property type="match status" value="1"/>
</dbReference>
<dbReference type="PANTHER" id="PTHR21485">
    <property type="entry name" value="HAD SUPERFAMILY MEMBERS CMAS AND KDSC"/>
    <property type="match status" value="1"/>
</dbReference>